<gene>
    <name evidence="1" type="ORF">LTR84_008209</name>
</gene>
<evidence type="ECO:0008006" key="3">
    <source>
        <dbReference type="Google" id="ProtNLM"/>
    </source>
</evidence>
<dbReference type="GeneID" id="89976373"/>
<keyword evidence="2" id="KW-1185">Reference proteome</keyword>
<dbReference type="RefSeq" id="XP_064701998.1">
    <property type="nucleotide sequence ID" value="XM_064851757.1"/>
</dbReference>
<proteinExistence type="predicted"/>
<dbReference type="PANTHER" id="PTHR37540">
    <property type="entry name" value="TRANSCRIPTION FACTOR (ACR-2), PUTATIVE-RELATED-RELATED"/>
    <property type="match status" value="1"/>
</dbReference>
<accession>A0AAV9MXH8</accession>
<dbReference type="PANTHER" id="PTHR37540:SF5">
    <property type="entry name" value="TRANSCRIPTION FACTOR DOMAIN-CONTAINING PROTEIN"/>
    <property type="match status" value="1"/>
</dbReference>
<reference evidence="1 2" key="1">
    <citation type="submission" date="2023-08" db="EMBL/GenBank/DDBJ databases">
        <title>Black Yeasts Isolated from many extreme environments.</title>
        <authorList>
            <person name="Coleine C."/>
            <person name="Stajich J.E."/>
            <person name="Selbmann L."/>
        </authorList>
    </citation>
    <scope>NUCLEOTIDE SEQUENCE [LARGE SCALE GENOMIC DNA]</scope>
    <source>
        <strain evidence="1 2">CCFEE 5792</strain>
    </source>
</reference>
<dbReference type="EMBL" id="JAVRRD010000030">
    <property type="protein sequence ID" value="KAK5046407.1"/>
    <property type="molecule type" value="Genomic_DNA"/>
</dbReference>
<dbReference type="AlphaFoldDB" id="A0AAV9MXH8"/>
<dbReference type="Proteomes" id="UP001358417">
    <property type="component" value="Unassembled WGS sequence"/>
</dbReference>
<organism evidence="1 2">
    <name type="scientific">Exophiala bonariae</name>
    <dbReference type="NCBI Taxonomy" id="1690606"/>
    <lineage>
        <taxon>Eukaryota</taxon>
        <taxon>Fungi</taxon>
        <taxon>Dikarya</taxon>
        <taxon>Ascomycota</taxon>
        <taxon>Pezizomycotina</taxon>
        <taxon>Eurotiomycetes</taxon>
        <taxon>Chaetothyriomycetidae</taxon>
        <taxon>Chaetothyriales</taxon>
        <taxon>Herpotrichiellaceae</taxon>
        <taxon>Exophiala</taxon>
    </lineage>
</organism>
<comment type="caution">
    <text evidence="1">The sequence shown here is derived from an EMBL/GenBank/DDBJ whole genome shotgun (WGS) entry which is preliminary data.</text>
</comment>
<evidence type="ECO:0000313" key="2">
    <source>
        <dbReference type="Proteomes" id="UP001358417"/>
    </source>
</evidence>
<protein>
    <recommendedName>
        <fullName evidence="3">Transcription factor domain-containing protein</fullName>
    </recommendedName>
</protein>
<evidence type="ECO:0000313" key="1">
    <source>
        <dbReference type="EMBL" id="KAK5046407.1"/>
    </source>
</evidence>
<name>A0AAV9MXH8_9EURO</name>
<sequence>MQLKFIIDDREPRTTKDRELRDAEVRAHAARVSHQRKNARCKGPQVVALRGNRAALRDGAEESDDVDGDESLLDENMFLTNNFRRILGGGRVDPFDSSPIQKLPSYVLNILDHAWMDVWSALRPHPRTGVIHPDIYGWRNAGLSCEALFHAYVAGAAGIALASGVGADSKEQIGRTQIYHTVKAINCVSQELSRNDGPPSDALLMAVMTLSGHGEVADEAHGEPYARSPLVQAHRVNVFARLAITPAHSRAIGTLIMKKGGLEGVVLPGFRSLLCLTDVLQGSIASSRPMLPFVGRSESLVSSGVHILDEKARERASVLGTGFWVEGFPAIDEGFQAVLSAACELTTAVDHLQRKENDPPALYDIVEFRTFVQHCLLSLQPRISVPLDTPDYTYEACRLSTLIYSDINIWPLPKSSNIRPRLSQHLKLVLSERAGAEAGAISKDFLLWISMMGAIAARHTEHEQYFLELLARDARTLTWDDFRKTMLEFLWCDFVVAPLARPLWNQACALKAFHRLPIRTVALATAEMTTLSKPKQQESLTTIASRDTQSLSLVDSGVKVLV</sequence>